<dbReference type="AlphaFoldDB" id="A0A927CTQ1"/>
<dbReference type="Pfam" id="PF19528">
    <property type="entry name" value="DUF6056"/>
    <property type="match status" value="1"/>
</dbReference>
<evidence type="ECO:0000313" key="2">
    <source>
        <dbReference type="EMBL" id="MBD3107673.1"/>
    </source>
</evidence>
<dbReference type="RefSeq" id="WP_190997219.1">
    <property type="nucleotide sequence ID" value="NZ_JACXSI010000009.1"/>
</dbReference>
<keyword evidence="1" id="KW-1133">Transmembrane helix</keyword>
<organism evidence="2 3">
    <name type="scientific">Peribacillus faecalis</name>
    <dbReference type="NCBI Taxonomy" id="2772559"/>
    <lineage>
        <taxon>Bacteria</taxon>
        <taxon>Bacillati</taxon>
        <taxon>Bacillota</taxon>
        <taxon>Bacilli</taxon>
        <taxon>Bacillales</taxon>
        <taxon>Bacillaceae</taxon>
        <taxon>Peribacillus</taxon>
    </lineage>
</organism>
<feature type="transmembrane region" description="Helical" evidence="1">
    <location>
        <begin position="12"/>
        <end position="32"/>
    </location>
</feature>
<accession>A0A927CTQ1</accession>
<keyword evidence="1" id="KW-0472">Membrane</keyword>
<keyword evidence="1" id="KW-0812">Transmembrane</keyword>
<dbReference type="InterPro" id="IPR045691">
    <property type="entry name" value="DUF6056"/>
</dbReference>
<gene>
    <name evidence="2" type="ORF">IEO70_04775</name>
</gene>
<reference evidence="2" key="1">
    <citation type="submission" date="2020-09" db="EMBL/GenBank/DDBJ databases">
        <title>Bacillus faecalis sp. nov., a moderately halophilic bacterium isolated from cow faeces.</title>
        <authorList>
            <person name="Jiang L."/>
            <person name="Lee J."/>
        </authorList>
    </citation>
    <scope>NUCLEOTIDE SEQUENCE</scope>
    <source>
        <strain evidence="2">AGMB 02131</strain>
    </source>
</reference>
<feature type="transmembrane region" description="Helical" evidence="1">
    <location>
        <begin position="83"/>
        <end position="102"/>
    </location>
</feature>
<comment type="caution">
    <text evidence="2">The sequence shown here is derived from an EMBL/GenBank/DDBJ whole genome shotgun (WGS) entry which is preliminary data.</text>
</comment>
<dbReference type="EMBL" id="JACXSI010000009">
    <property type="protein sequence ID" value="MBD3107673.1"/>
    <property type="molecule type" value="Genomic_DNA"/>
</dbReference>
<dbReference type="Proteomes" id="UP000602076">
    <property type="component" value="Unassembled WGS sequence"/>
</dbReference>
<keyword evidence="3" id="KW-1185">Reference proteome</keyword>
<sequence>MSIYLIKFKNYILLLLLFSFMFIFNFLAPMFADDYNYSFMWDKSKRIENFSDIIKSQYMHYMEWGGRTVAHTFGQTLLLADKVFQAVLNSLVYVLLIILIYWHSQKKV</sequence>
<name>A0A927CTQ1_9BACI</name>
<evidence type="ECO:0000256" key="1">
    <source>
        <dbReference type="SAM" id="Phobius"/>
    </source>
</evidence>
<protein>
    <submittedName>
        <fullName evidence="2">Uncharacterized protein</fullName>
    </submittedName>
</protein>
<evidence type="ECO:0000313" key="3">
    <source>
        <dbReference type="Proteomes" id="UP000602076"/>
    </source>
</evidence>
<proteinExistence type="predicted"/>